<comment type="catalytic activity">
    <reaction evidence="9">
        <text>L-isoleucine + 2-oxoglutarate = (S)-3-methyl-2-oxopentanoate + L-glutamate</text>
        <dbReference type="Rhea" id="RHEA:24801"/>
        <dbReference type="ChEBI" id="CHEBI:16810"/>
        <dbReference type="ChEBI" id="CHEBI:29985"/>
        <dbReference type="ChEBI" id="CHEBI:35146"/>
        <dbReference type="ChEBI" id="CHEBI:58045"/>
        <dbReference type="EC" id="2.6.1.42"/>
    </reaction>
</comment>
<dbReference type="AlphaFoldDB" id="A0A4R1M2S6"/>
<dbReference type="InterPro" id="IPR043131">
    <property type="entry name" value="BCAT-like_N"/>
</dbReference>
<dbReference type="Gene3D" id="3.20.10.10">
    <property type="entry name" value="D-amino Acid Aminotransferase, subunit A, domain 2"/>
    <property type="match status" value="1"/>
</dbReference>
<keyword evidence="7 12" id="KW-0663">Pyridoxal phosphate</keyword>
<evidence type="ECO:0000256" key="3">
    <source>
        <dbReference type="ARBA" id="ARBA00004931"/>
    </source>
</evidence>
<dbReference type="OrthoDB" id="9805628at2"/>
<evidence type="ECO:0000313" key="14">
    <source>
        <dbReference type="Proteomes" id="UP000294616"/>
    </source>
</evidence>
<comment type="pathway">
    <text evidence="2">Amino-acid biosynthesis; L-isoleucine biosynthesis; L-isoleucine from 2-oxobutanoate: step 4/4.</text>
</comment>
<evidence type="ECO:0000256" key="8">
    <source>
        <dbReference type="ARBA" id="ARBA00048212"/>
    </source>
</evidence>
<keyword evidence="13" id="KW-0808">Transferase</keyword>
<comment type="pathway">
    <text evidence="4">Amino-acid biosynthesis; L-leucine biosynthesis; L-leucine from 3-methyl-2-oxobutanoate: step 4/4.</text>
</comment>
<keyword evidence="14" id="KW-1185">Reference proteome</keyword>
<dbReference type="SUPFAM" id="SSF56752">
    <property type="entry name" value="D-aminoacid aminotransferase-like PLP-dependent enzymes"/>
    <property type="match status" value="1"/>
</dbReference>
<dbReference type="PANTHER" id="PTHR42743">
    <property type="entry name" value="AMINO-ACID AMINOTRANSFERASE"/>
    <property type="match status" value="1"/>
</dbReference>
<evidence type="ECO:0000256" key="1">
    <source>
        <dbReference type="ARBA" id="ARBA00001933"/>
    </source>
</evidence>
<dbReference type="Gene3D" id="3.30.470.10">
    <property type="match status" value="1"/>
</dbReference>
<evidence type="ECO:0000256" key="4">
    <source>
        <dbReference type="ARBA" id="ARBA00005072"/>
    </source>
</evidence>
<dbReference type="CDD" id="cd00449">
    <property type="entry name" value="PLPDE_IV"/>
    <property type="match status" value="1"/>
</dbReference>
<reference evidence="13 14" key="1">
    <citation type="submission" date="2019-03" db="EMBL/GenBank/DDBJ databases">
        <title>Genomic Encyclopedia of Archaeal and Bacterial Type Strains, Phase II (KMG-II): from individual species to whole genera.</title>
        <authorList>
            <person name="Goeker M."/>
        </authorList>
    </citation>
    <scope>NUCLEOTIDE SEQUENCE [LARGE SCALE GENOMIC DNA]</scope>
    <source>
        <strain evidence="13 14">DSM 22554</strain>
    </source>
</reference>
<name>A0A4R1M2S6_9SPHI</name>
<dbReference type="InterPro" id="IPR036038">
    <property type="entry name" value="Aminotransferase-like"/>
</dbReference>
<dbReference type="InterPro" id="IPR001544">
    <property type="entry name" value="Aminotrans_IV"/>
</dbReference>
<dbReference type="Proteomes" id="UP000294616">
    <property type="component" value="Unassembled WGS sequence"/>
</dbReference>
<dbReference type="GO" id="GO:0046394">
    <property type="term" value="P:carboxylic acid biosynthetic process"/>
    <property type="evidence" value="ECO:0007669"/>
    <property type="project" value="UniProtKB-ARBA"/>
</dbReference>
<dbReference type="InterPro" id="IPR018300">
    <property type="entry name" value="Aminotrans_IV_CS"/>
</dbReference>
<dbReference type="EC" id="2.6.1.42" evidence="6"/>
<dbReference type="GO" id="GO:0004084">
    <property type="term" value="F:branched-chain-amino-acid transaminase activity"/>
    <property type="evidence" value="ECO:0007669"/>
    <property type="project" value="UniProtKB-EC"/>
</dbReference>
<evidence type="ECO:0000313" key="13">
    <source>
        <dbReference type="EMBL" id="TCK85340.1"/>
    </source>
</evidence>
<evidence type="ECO:0000256" key="6">
    <source>
        <dbReference type="ARBA" id="ARBA00013053"/>
    </source>
</evidence>
<dbReference type="PANTHER" id="PTHR42743:SF11">
    <property type="entry name" value="AMINODEOXYCHORISMATE LYASE"/>
    <property type="match status" value="1"/>
</dbReference>
<proteinExistence type="inferred from homology"/>
<dbReference type="InterPro" id="IPR043132">
    <property type="entry name" value="BCAT-like_C"/>
</dbReference>
<comment type="catalytic activity">
    <reaction evidence="8">
        <text>L-valine + 2-oxoglutarate = 3-methyl-2-oxobutanoate + L-glutamate</text>
        <dbReference type="Rhea" id="RHEA:24813"/>
        <dbReference type="ChEBI" id="CHEBI:11851"/>
        <dbReference type="ChEBI" id="CHEBI:16810"/>
        <dbReference type="ChEBI" id="CHEBI:29985"/>
        <dbReference type="ChEBI" id="CHEBI:57762"/>
        <dbReference type="EC" id="2.6.1.42"/>
    </reaction>
</comment>
<evidence type="ECO:0000256" key="5">
    <source>
        <dbReference type="ARBA" id="ARBA00009320"/>
    </source>
</evidence>
<comment type="cofactor">
    <cofactor evidence="1 12">
        <name>pyridoxal 5'-phosphate</name>
        <dbReference type="ChEBI" id="CHEBI:597326"/>
    </cofactor>
</comment>
<dbReference type="EMBL" id="SMGO01000001">
    <property type="protein sequence ID" value="TCK85340.1"/>
    <property type="molecule type" value="Genomic_DNA"/>
</dbReference>
<protein>
    <recommendedName>
        <fullName evidence="6">branched-chain-amino-acid transaminase</fullName>
        <ecNumber evidence="6">2.6.1.42</ecNumber>
    </recommendedName>
</protein>
<keyword evidence="13" id="KW-0032">Aminotransferase</keyword>
<dbReference type="RefSeq" id="WP_132221463.1">
    <property type="nucleotide sequence ID" value="NZ_SMGO01000001.1"/>
</dbReference>
<organism evidence="13 14">
    <name type="scientific">Albibacterium bauzanense</name>
    <dbReference type="NCBI Taxonomy" id="653929"/>
    <lineage>
        <taxon>Bacteria</taxon>
        <taxon>Pseudomonadati</taxon>
        <taxon>Bacteroidota</taxon>
        <taxon>Sphingobacteriia</taxon>
        <taxon>Sphingobacteriales</taxon>
        <taxon>Sphingobacteriaceae</taxon>
        <taxon>Albibacterium</taxon>
    </lineage>
</organism>
<dbReference type="InterPro" id="IPR050571">
    <property type="entry name" value="Class-IV_PLP-Dep_Aminotrnsfr"/>
</dbReference>
<comment type="pathway">
    <text evidence="3">Amino-acid biosynthesis; L-valine biosynthesis; L-valine from pyruvate: step 4/4.</text>
</comment>
<comment type="catalytic activity">
    <reaction evidence="10">
        <text>L-leucine + 2-oxoglutarate = 4-methyl-2-oxopentanoate + L-glutamate</text>
        <dbReference type="Rhea" id="RHEA:18321"/>
        <dbReference type="ChEBI" id="CHEBI:16810"/>
        <dbReference type="ChEBI" id="CHEBI:17865"/>
        <dbReference type="ChEBI" id="CHEBI:29985"/>
        <dbReference type="ChEBI" id="CHEBI:57427"/>
        <dbReference type="EC" id="2.6.1.42"/>
    </reaction>
</comment>
<sequence>MNQSRFLDFNGRFHHTEEAIFHATNRGFRYGDGLFETMRWENRDIQLLNYHAERLIKSMDILKIEGGKLFDSTFIRRRVTSLLEKNQLIENECRIRFSVFRDGEGLYTPQTNQSAYIIEVTKLDKKINVNNQSGLIIDIFSDHRKPQNSLSNIKSSNAILYVLAGAYRKKHAFDDVLLINESGFLVESSSSNIFVWYNGMLYTPALSEGCVDGVMRRSILDFAKENEIEIIEAQINPQILNEAEEIFLTNAVHGMQCVLGYKKKRYFNRLSKDLWQKYEQWQRKIAEEAKSL</sequence>
<gene>
    <name evidence="13" type="ORF">C8N28_0646</name>
</gene>
<evidence type="ECO:0000256" key="9">
    <source>
        <dbReference type="ARBA" id="ARBA00048798"/>
    </source>
</evidence>
<comment type="caution">
    <text evidence="13">The sequence shown here is derived from an EMBL/GenBank/DDBJ whole genome shotgun (WGS) entry which is preliminary data.</text>
</comment>
<accession>A0A4R1M2S6</accession>
<comment type="similarity">
    <text evidence="5 11">Belongs to the class-IV pyridoxal-phosphate-dependent aminotransferase family.</text>
</comment>
<evidence type="ECO:0000256" key="11">
    <source>
        <dbReference type="RuleBase" id="RU004106"/>
    </source>
</evidence>
<evidence type="ECO:0000256" key="2">
    <source>
        <dbReference type="ARBA" id="ARBA00004824"/>
    </source>
</evidence>
<evidence type="ECO:0000256" key="7">
    <source>
        <dbReference type="ARBA" id="ARBA00022898"/>
    </source>
</evidence>
<dbReference type="PROSITE" id="PS00770">
    <property type="entry name" value="AA_TRANSFER_CLASS_4"/>
    <property type="match status" value="1"/>
</dbReference>
<evidence type="ECO:0000256" key="12">
    <source>
        <dbReference type="RuleBase" id="RU004516"/>
    </source>
</evidence>
<evidence type="ECO:0000256" key="10">
    <source>
        <dbReference type="ARBA" id="ARBA00049229"/>
    </source>
</evidence>
<dbReference type="Pfam" id="PF01063">
    <property type="entry name" value="Aminotran_4"/>
    <property type="match status" value="1"/>
</dbReference>